<dbReference type="EMBL" id="JAODOR010000010">
    <property type="protein sequence ID" value="MCT9002478.1"/>
    <property type="molecule type" value="Genomic_DNA"/>
</dbReference>
<sequence>MTRAVSWIIALAMVVAAWFVAGATPDGEQRLADPFPVVAELGEPIDADNLAVTVHEVQRADRVSTSGWFAEGTWLVVSLDAALIEREPASLGLAYLRVGDRTFLASERVKAYDPDAAISGWGLHVGIPQSGTLVFELPPDIAGDDRAAEAVLQLSVGTPLPGLSPSENQQGSAVIELPVDLTTLERAAEFALPDTAWTNP</sequence>
<proteinExistence type="predicted"/>
<protein>
    <submittedName>
        <fullName evidence="2">DUF4352 domain-containing protein</fullName>
    </submittedName>
</protein>
<accession>A0ABT2PD13</accession>
<organism evidence="2 3">
    <name type="scientific">Microbacterium memoriense</name>
    <dbReference type="NCBI Taxonomy" id="2978350"/>
    <lineage>
        <taxon>Bacteria</taxon>
        <taxon>Bacillati</taxon>
        <taxon>Actinomycetota</taxon>
        <taxon>Actinomycetes</taxon>
        <taxon>Micrococcales</taxon>
        <taxon>Microbacteriaceae</taxon>
        <taxon>Microbacterium</taxon>
    </lineage>
</organism>
<keyword evidence="1" id="KW-0732">Signal</keyword>
<comment type="caution">
    <text evidence="2">The sequence shown here is derived from an EMBL/GenBank/DDBJ whole genome shotgun (WGS) entry which is preliminary data.</text>
</comment>
<keyword evidence="3" id="KW-1185">Reference proteome</keyword>
<evidence type="ECO:0000313" key="2">
    <source>
        <dbReference type="EMBL" id="MCT9002478.1"/>
    </source>
</evidence>
<name>A0ABT2PD13_9MICO</name>
<dbReference type="Proteomes" id="UP001300496">
    <property type="component" value="Unassembled WGS sequence"/>
</dbReference>
<dbReference type="InterPro" id="IPR029050">
    <property type="entry name" value="Immunoprotect_excell_Ig-like"/>
</dbReference>
<gene>
    <name evidence="2" type="ORF">N4R40_08895</name>
</gene>
<dbReference type="RefSeq" id="WP_261607008.1">
    <property type="nucleotide sequence ID" value="NZ_JAODOR010000010.1"/>
</dbReference>
<dbReference type="Gene3D" id="2.60.40.1240">
    <property type="match status" value="1"/>
</dbReference>
<evidence type="ECO:0000256" key="1">
    <source>
        <dbReference type="ARBA" id="ARBA00022729"/>
    </source>
</evidence>
<reference evidence="2 3" key="1">
    <citation type="journal article" date="2024" name="Int. J. Syst. Evol. Microbiol.">
        <title>Microbacterium memoriense sp. nov., a member of the Actinomycetota from marine beach sediment of the north coast of Portugal.</title>
        <authorList>
            <person name="Santos J.D.N.D."/>
            <person name="Klimek D."/>
            <person name="Calusinska M."/>
            <person name="Lobo-da-Cunha A."/>
            <person name="Catita J."/>
            <person name="Goncalves H."/>
            <person name="Gonzalez I."/>
            <person name="Lage O.M."/>
        </authorList>
    </citation>
    <scope>NUCLEOTIDE SEQUENCE [LARGE SCALE GENOMIC DNA]</scope>
    <source>
        <strain evidence="2 3">PMIC_1C1B</strain>
    </source>
</reference>
<evidence type="ECO:0000313" key="3">
    <source>
        <dbReference type="Proteomes" id="UP001300496"/>
    </source>
</evidence>